<feature type="compositionally biased region" description="Acidic residues" evidence="7">
    <location>
        <begin position="111"/>
        <end position="122"/>
    </location>
</feature>
<gene>
    <name evidence="9" type="ORF">CYNAS_LOCUS21382</name>
</gene>
<dbReference type="PROSITE" id="PS01359">
    <property type="entry name" value="ZF_PHD_1"/>
    <property type="match status" value="1"/>
</dbReference>
<feature type="region of interest" description="Disordered" evidence="7">
    <location>
        <begin position="723"/>
        <end position="1219"/>
    </location>
</feature>
<dbReference type="InterPro" id="IPR028942">
    <property type="entry name" value="WHIM1_dom"/>
</dbReference>
<feature type="compositionally biased region" description="Polar residues" evidence="7">
    <location>
        <begin position="437"/>
        <end position="446"/>
    </location>
</feature>
<feature type="compositionally biased region" description="Acidic residues" evidence="7">
    <location>
        <begin position="959"/>
        <end position="975"/>
    </location>
</feature>
<feature type="compositionally biased region" description="Basic residues" evidence="7">
    <location>
        <begin position="861"/>
        <end position="878"/>
    </location>
</feature>
<proteinExistence type="predicted"/>
<evidence type="ECO:0000313" key="10">
    <source>
        <dbReference type="Proteomes" id="UP001176961"/>
    </source>
</evidence>
<dbReference type="InterPro" id="IPR028938">
    <property type="entry name" value="Rsf1-like"/>
</dbReference>
<dbReference type="SMART" id="SM00249">
    <property type="entry name" value="PHD"/>
    <property type="match status" value="1"/>
</dbReference>
<dbReference type="Gene3D" id="3.30.40.10">
    <property type="entry name" value="Zinc/RING finger domain, C3HC4 (zinc finger)"/>
    <property type="match status" value="1"/>
</dbReference>
<feature type="compositionally biased region" description="Basic and acidic residues" evidence="7">
    <location>
        <begin position="344"/>
        <end position="360"/>
    </location>
</feature>
<evidence type="ECO:0000256" key="1">
    <source>
        <dbReference type="ARBA" id="ARBA00004123"/>
    </source>
</evidence>
<feature type="compositionally biased region" description="Low complexity" evidence="7">
    <location>
        <begin position="23"/>
        <end position="38"/>
    </location>
</feature>
<dbReference type="InterPro" id="IPR013083">
    <property type="entry name" value="Znf_RING/FYVE/PHD"/>
</dbReference>
<feature type="compositionally biased region" description="Basic and acidic residues" evidence="7">
    <location>
        <begin position="458"/>
        <end position="477"/>
    </location>
</feature>
<feature type="compositionally biased region" description="Low complexity" evidence="7">
    <location>
        <begin position="1206"/>
        <end position="1217"/>
    </location>
</feature>
<feature type="domain" description="PHD-type" evidence="8">
    <location>
        <begin position="550"/>
        <end position="600"/>
    </location>
</feature>
<feature type="compositionally biased region" description="Basic and acidic residues" evidence="7">
    <location>
        <begin position="1186"/>
        <end position="1205"/>
    </location>
</feature>
<dbReference type="InterPro" id="IPR019786">
    <property type="entry name" value="Zinc_finger_PHD-type_CS"/>
</dbReference>
<dbReference type="PANTHER" id="PTHR14296">
    <property type="entry name" value="REMODELING AND SPACING FACTOR 1"/>
    <property type="match status" value="1"/>
</dbReference>
<feature type="compositionally biased region" description="Basic and acidic residues" evidence="7">
    <location>
        <begin position="979"/>
        <end position="988"/>
    </location>
</feature>
<dbReference type="GO" id="GO:0008270">
    <property type="term" value="F:zinc ion binding"/>
    <property type="evidence" value="ECO:0007669"/>
    <property type="project" value="UniProtKB-KW"/>
</dbReference>
<dbReference type="PANTHER" id="PTHR14296:SF16">
    <property type="entry name" value="REMODELING AND SPACING FACTOR 1"/>
    <property type="match status" value="1"/>
</dbReference>
<evidence type="ECO:0000313" key="9">
    <source>
        <dbReference type="EMBL" id="CAJ0609399.1"/>
    </source>
</evidence>
<evidence type="ECO:0000256" key="2">
    <source>
        <dbReference type="ARBA" id="ARBA00022723"/>
    </source>
</evidence>
<dbReference type="InterPro" id="IPR019787">
    <property type="entry name" value="Znf_PHD-finger"/>
</dbReference>
<feature type="compositionally biased region" description="Basic residues" evidence="7">
    <location>
        <begin position="940"/>
        <end position="950"/>
    </location>
</feature>
<dbReference type="GO" id="GO:0031213">
    <property type="term" value="C:RSF complex"/>
    <property type="evidence" value="ECO:0007669"/>
    <property type="project" value="InterPro"/>
</dbReference>
<dbReference type="InterPro" id="IPR011011">
    <property type="entry name" value="Znf_FYVE_PHD"/>
</dbReference>
<evidence type="ECO:0000256" key="6">
    <source>
        <dbReference type="PROSITE-ProRule" id="PRU00146"/>
    </source>
</evidence>
<dbReference type="Pfam" id="PF00628">
    <property type="entry name" value="PHD"/>
    <property type="match status" value="1"/>
</dbReference>
<accession>A0AA36HEM7</accession>
<feature type="compositionally biased region" description="Acidic residues" evidence="7">
    <location>
        <begin position="529"/>
        <end position="541"/>
    </location>
</feature>
<keyword evidence="2" id="KW-0479">Metal-binding</keyword>
<reference evidence="9" key="1">
    <citation type="submission" date="2023-07" db="EMBL/GenBank/DDBJ databases">
        <authorList>
            <consortium name="CYATHOMIX"/>
        </authorList>
    </citation>
    <scope>NUCLEOTIDE SEQUENCE</scope>
    <source>
        <strain evidence="9">N/A</strain>
    </source>
</reference>
<feature type="compositionally biased region" description="Basic and acidic residues" evidence="7">
    <location>
        <begin position="1140"/>
        <end position="1150"/>
    </location>
</feature>
<dbReference type="PROSITE" id="PS50016">
    <property type="entry name" value="ZF_PHD_2"/>
    <property type="match status" value="1"/>
</dbReference>
<comment type="caution">
    <text evidence="9">The sequence shown here is derived from an EMBL/GenBank/DDBJ whole genome shotgun (WGS) entry which is preliminary data.</text>
</comment>
<dbReference type="EMBL" id="CATQJL010000326">
    <property type="protein sequence ID" value="CAJ0609399.1"/>
    <property type="molecule type" value="Genomic_DNA"/>
</dbReference>
<feature type="compositionally biased region" description="Acidic residues" evidence="7">
    <location>
        <begin position="999"/>
        <end position="1025"/>
    </location>
</feature>
<feature type="compositionally biased region" description="Basic and acidic residues" evidence="7">
    <location>
        <begin position="1072"/>
        <end position="1092"/>
    </location>
</feature>
<evidence type="ECO:0000256" key="7">
    <source>
        <dbReference type="SAM" id="MobiDB-lite"/>
    </source>
</evidence>
<keyword evidence="4" id="KW-0862">Zinc</keyword>
<feature type="compositionally biased region" description="Acidic residues" evidence="7">
    <location>
        <begin position="882"/>
        <end position="899"/>
    </location>
</feature>
<keyword evidence="10" id="KW-1185">Reference proteome</keyword>
<name>A0AA36HEM7_CYLNA</name>
<feature type="compositionally biased region" description="Acidic residues" evidence="7">
    <location>
        <begin position="1059"/>
        <end position="1071"/>
    </location>
</feature>
<feature type="compositionally biased region" description="Polar residues" evidence="7">
    <location>
        <begin position="1331"/>
        <end position="1342"/>
    </location>
</feature>
<feature type="compositionally biased region" description="Low complexity" evidence="7">
    <location>
        <begin position="1123"/>
        <end position="1137"/>
    </location>
</feature>
<evidence type="ECO:0000256" key="5">
    <source>
        <dbReference type="ARBA" id="ARBA00023242"/>
    </source>
</evidence>
<dbReference type="GO" id="GO:0045892">
    <property type="term" value="P:negative regulation of DNA-templated transcription"/>
    <property type="evidence" value="ECO:0007669"/>
    <property type="project" value="TreeGrafter"/>
</dbReference>
<keyword evidence="3 6" id="KW-0863">Zinc-finger</keyword>
<comment type="subcellular location">
    <subcellularLocation>
        <location evidence="1">Nucleus</location>
    </subcellularLocation>
</comment>
<feature type="compositionally biased region" description="Low complexity" evidence="7">
    <location>
        <begin position="1"/>
        <end position="12"/>
    </location>
</feature>
<evidence type="ECO:0000256" key="3">
    <source>
        <dbReference type="ARBA" id="ARBA00022771"/>
    </source>
</evidence>
<feature type="region of interest" description="Disordered" evidence="7">
    <location>
        <begin position="389"/>
        <end position="544"/>
    </location>
</feature>
<feature type="region of interest" description="Disordered" evidence="7">
    <location>
        <begin position="342"/>
        <end position="362"/>
    </location>
</feature>
<feature type="compositionally biased region" description="Acidic residues" evidence="7">
    <location>
        <begin position="913"/>
        <end position="934"/>
    </location>
</feature>
<keyword evidence="5" id="KW-0539">Nucleus</keyword>
<organism evidence="9 10">
    <name type="scientific">Cylicocyclus nassatus</name>
    <name type="common">Nematode worm</name>
    <dbReference type="NCBI Taxonomy" id="53992"/>
    <lineage>
        <taxon>Eukaryota</taxon>
        <taxon>Metazoa</taxon>
        <taxon>Ecdysozoa</taxon>
        <taxon>Nematoda</taxon>
        <taxon>Chromadorea</taxon>
        <taxon>Rhabditida</taxon>
        <taxon>Rhabditina</taxon>
        <taxon>Rhabditomorpha</taxon>
        <taxon>Strongyloidea</taxon>
        <taxon>Strongylidae</taxon>
        <taxon>Cylicocyclus</taxon>
    </lineage>
</organism>
<feature type="compositionally biased region" description="Low complexity" evidence="7">
    <location>
        <begin position="1169"/>
        <end position="1185"/>
    </location>
</feature>
<dbReference type="CDD" id="cd15543">
    <property type="entry name" value="PHD_RSF1"/>
    <property type="match status" value="1"/>
</dbReference>
<evidence type="ECO:0000259" key="8">
    <source>
        <dbReference type="PROSITE" id="PS50016"/>
    </source>
</evidence>
<feature type="compositionally biased region" description="Basic residues" evidence="7">
    <location>
        <begin position="510"/>
        <end position="525"/>
    </location>
</feature>
<feature type="region of interest" description="Disordered" evidence="7">
    <location>
        <begin position="1"/>
        <end position="138"/>
    </location>
</feature>
<dbReference type="SUPFAM" id="SSF57903">
    <property type="entry name" value="FYVE/PHD zinc finger"/>
    <property type="match status" value="1"/>
</dbReference>
<sequence length="1350" mass="149639">MSTSTNSASSSTQPTDQPIAQRAVISTPTSATVTPSPAQIIAEQKPDVADGMVLGEEARDYYPPVKNETNGDINKPPAPAQSEVDRTSIISNCGTVEDDSATVNPSRESTADDPDVEGEASDTEQPGPADIRKTSAAPQIDAQQLRCDPDFAVICSFINKFFTLMRMEPVSFSQLENMFTTLEDGRVSKELVDLHLKLLRRSIVKTVSNDSFEKCLLKYLSSTGLLPSEKRQLETYGYVHMSISSKLKILRALCELQLDHNLRLRESIPPALRAMDMRHLVTGVDKDGLAYYFQIDSKFGLRLYTTEQDDESGTSWTLVASDMTDLESLITKLKEQDLGYVKNPNDKRDFNKPGEGDPEHTLTNMVTKKGTFVDMFLDDAAIKRMRKRMIKEKEERRNRRNARMENPQETHEEVHVEEEEKHEETEEGDRRVLPRRSASQKAQSNIRKYISPKKTHEKKPINEAHEELVKEEAKRDSSTPAVSDDSDGSAGTSENEDDGSASSDDEFKPKTSRKSTGKRRGRRKKVVDDVDDEDDSGEEEEEVRRRVEGDFACGACKRSDNEEILLLCDNCDDAWHTTCLKPPLWFVPAGKWYCPKCEHGMLIECLTYVQEMLSIQQKKAAAEEKKRKAAADRFRREMEYIGVSLNNIIPTTLKQSAVDSSSSSSSDDGQRRSKRKAVKKIAPNAHRYAPLQVQTVAEGRSRRSVKKVDYKFSEFDTVIKEACRLNESPPPPEVMNEVSRPQGGAGRGKDMANILEAQKQRDEGTPRASTGIPPRLPKHRRKLNDLNVNEDSDSDSDEYKANESDEEEADEDAQSSSDYVPSETELRRERAGGGGGRSRLKPTQSDEDFVVSGSDDSYTGTRRRKKRKGKEKSRKRSRWNSDDDSDEEEDDEDTTYSDDSEAKRKKRKHVEPESDEETNDEDDEVQMEEDDDDSDAPRTRAGRPLRKAVVKSKAALREELEDEEDSDEEDEETENGEPVAEKEAVEPKKAKKRKITSDSESDVFEPDEEAENDEDEEDEEEEEDQDKNIQSRRAPPIPGKMQSSSVAKKPANEPPPQQESDEETDMDSDNDLDLKPKAKKPRMEENPERKPEAVTSSAPLKDNGAITMESKPKPITAPKSDAPVDAAVPKSSVSASAEMADPKSIEKKPLAAEASESKPLNAKTANSEPSVSKASPSLPSAPKTAPESKEEKPRVSPLSSKEEKPSASPSPSLAPASNPYVSATVVSESKVLATVVSSVPTKADTVGVETMAPSYVTSERTTNVALTTLVPNPYATAPPIPQMPYGPPAAMPFVSNPYAPYPPNTTPFPPGPPAMAPPHIGYIPGVVPNPYGQQPSIPPSKTGSRDLRSL</sequence>
<dbReference type="GO" id="GO:0042393">
    <property type="term" value="F:histone binding"/>
    <property type="evidence" value="ECO:0007669"/>
    <property type="project" value="TreeGrafter"/>
</dbReference>
<dbReference type="Proteomes" id="UP001176961">
    <property type="component" value="Unassembled WGS sequence"/>
</dbReference>
<feature type="region of interest" description="Disordered" evidence="7">
    <location>
        <begin position="655"/>
        <end position="684"/>
    </location>
</feature>
<dbReference type="Pfam" id="PF15612">
    <property type="entry name" value="WHIM1"/>
    <property type="match status" value="1"/>
</dbReference>
<feature type="region of interest" description="Disordered" evidence="7">
    <location>
        <begin position="1325"/>
        <end position="1350"/>
    </location>
</feature>
<protein>
    <recommendedName>
        <fullName evidence="8">PHD-type domain-containing protein</fullName>
    </recommendedName>
</protein>
<feature type="compositionally biased region" description="Basic and acidic residues" evidence="7">
    <location>
        <begin position="391"/>
        <end position="432"/>
    </location>
</feature>
<dbReference type="InterPro" id="IPR001965">
    <property type="entry name" value="Znf_PHD"/>
</dbReference>
<feature type="compositionally biased region" description="Acidic residues" evidence="7">
    <location>
        <begin position="804"/>
        <end position="813"/>
    </location>
</feature>
<evidence type="ECO:0000256" key="4">
    <source>
        <dbReference type="ARBA" id="ARBA00022833"/>
    </source>
</evidence>